<keyword evidence="4" id="KW-1185">Reference proteome</keyword>
<organism evidence="3 4">
    <name type="scientific">Oculimacula yallundae</name>
    <dbReference type="NCBI Taxonomy" id="86028"/>
    <lineage>
        <taxon>Eukaryota</taxon>
        <taxon>Fungi</taxon>
        <taxon>Dikarya</taxon>
        <taxon>Ascomycota</taxon>
        <taxon>Pezizomycotina</taxon>
        <taxon>Leotiomycetes</taxon>
        <taxon>Helotiales</taxon>
        <taxon>Ploettnerulaceae</taxon>
        <taxon>Oculimacula</taxon>
    </lineage>
</organism>
<feature type="domain" description="Beta-glucuronidase C-terminal" evidence="2">
    <location>
        <begin position="374"/>
        <end position="477"/>
    </location>
</feature>
<dbReference type="Pfam" id="PF16862">
    <property type="entry name" value="Glyco_hydro_79C"/>
    <property type="match status" value="1"/>
</dbReference>
<evidence type="ECO:0000313" key="4">
    <source>
        <dbReference type="Proteomes" id="UP001595075"/>
    </source>
</evidence>
<dbReference type="PANTHER" id="PTHR36183:SF3">
    <property type="entry name" value="BETA-GLUCURONIDASE C-TERMINAL DOMAIN-CONTAINING PROTEIN"/>
    <property type="match status" value="1"/>
</dbReference>
<sequence length="481" mass="50575">MLLSFNQLLWLQLPFLVKAATVTYSVPLSVPTGAATLDSAPVGISFEFFAFPAYFTNVTATNQCLKNFQNVTGIWPPIRIGGTTQDRAKYDASSSVPVVYSVAAPTDAPANLTFGPSFMSLAATYLGTVVLGLNRGKDDITNTISAAKVAKETMKNLLAIELGNEPEYYLGGGQPIAVKAGTWDPPTDAQSQNNWIQDVGTALGTTLIQAGNHNESPPKWGAEELISTQNDTVKSYVRTYAHHNYPGGKVPALMSHAGISSNLNIFKGDLAAAATTGKEYVLGETNSQSGGGAKDVSPLFGAALWTMDYVLRASSINIKRTYFHHGTVGLCFYCWWGRFSMGAPYYGAYAATTAMAGGKSIAALDNGTTSDAVYVIYDGVGKPLKMVLYNSAYFSGTGTRGNQTFALEGLQSASIGAKRLTAANAGTRVDSGGGVVTFGGETFAHGTCIPGGNRTIETTAVVDGKAAFVVAASEALVLFLQ</sequence>
<dbReference type="Gene3D" id="3.20.20.80">
    <property type="entry name" value="Glycosidases"/>
    <property type="match status" value="1"/>
</dbReference>
<evidence type="ECO:0000313" key="3">
    <source>
        <dbReference type="EMBL" id="KAL2061360.1"/>
    </source>
</evidence>
<dbReference type="PANTHER" id="PTHR36183">
    <property type="entry name" value="BETA-GLUCURONIDASE"/>
    <property type="match status" value="1"/>
</dbReference>
<reference evidence="3 4" key="1">
    <citation type="journal article" date="2024" name="Commun. Biol.">
        <title>Comparative genomic analysis of thermophilic fungi reveals convergent evolutionary adaptations and gene losses.</title>
        <authorList>
            <person name="Steindorff A.S."/>
            <person name="Aguilar-Pontes M.V."/>
            <person name="Robinson A.J."/>
            <person name="Andreopoulos B."/>
            <person name="LaButti K."/>
            <person name="Kuo A."/>
            <person name="Mondo S."/>
            <person name="Riley R."/>
            <person name="Otillar R."/>
            <person name="Haridas S."/>
            <person name="Lipzen A."/>
            <person name="Grimwood J."/>
            <person name="Schmutz J."/>
            <person name="Clum A."/>
            <person name="Reid I.D."/>
            <person name="Moisan M.C."/>
            <person name="Butler G."/>
            <person name="Nguyen T.T.M."/>
            <person name="Dewar K."/>
            <person name="Conant G."/>
            <person name="Drula E."/>
            <person name="Henrissat B."/>
            <person name="Hansel C."/>
            <person name="Singer S."/>
            <person name="Hutchinson M.I."/>
            <person name="de Vries R.P."/>
            <person name="Natvig D.O."/>
            <person name="Powell A.J."/>
            <person name="Tsang A."/>
            <person name="Grigoriev I.V."/>
        </authorList>
    </citation>
    <scope>NUCLEOTIDE SEQUENCE [LARGE SCALE GENOMIC DNA]</scope>
    <source>
        <strain evidence="3 4">CBS 494.80</strain>
    </source>
</reference>
<accession>A0ABR4BUN8</accession>
<evidence type="ECO:0000256" key="1">
    <source>
        <dbReference type="SAM" id="SignalP"/>
    </source>
</evidence>
<dbReference type="InterPro" id="IPR031728">
    <property type="entry name" value="GlcAase_C"/>
</dbReference>
<protein>
    <recommendedName>
        <fullName evidence="2">Beta-glucuronidase C-terminal domain-containing protein</fullName>
    </recommendedName>
</protein>
<proteinExistence type="predicted"/>
<dbReference type="Proteomes" id="UP001595075">
    <property type="component" value="Unassembled WGS sequence"/>
</dbReference>
<dbReference type="InterPro" id="IPR017853">
    <property type="entry name" value="GH"/>
</dbReference>
<comment type="caution">
    <text evidence="3">The sequence shown here is derived from an EMBL/GenBank/DDBJ whole genome shotgun (WGS) entry which is preliminary data.</text>
</comment>
<keyword evidence="1" id="KW-0732">Signal</keyword>
<evidence type="ECO:0000259" key="2">
    <source>
        <dbReference type="Pfam" id="PF16862"/>
    </source>
</evidence>
<feature type="signal peptide" evidence="1">
    <location>
        <begin position="1"/>
        <end position="19"/>
    </location>
</feature>
<dbReference type="SUPFAM" id="SSF51445">
    <property type="entry name" value="(Trans)glycosidases"/>
    <property type="match status" value="1"/>
</dbReference>
<gene>
    <name evidence="3" type="ORF">VTL71DRAFT_7633</name>
</gene>
<dbReference type="EMBL" id="JAZHXI010000019">
    <property type="protein sequence ID" value="KAL2061360.1"/>
    <property type="molecule type" value="Genomic_DNA"/>
</dbReference>
<feature type="chain" id="PRO_5046185448" description="Beta-glucuronidase C-terminal domain-containing protein" evidence="1">
    <location>
        <begin position="20"/>
        <end position="481"/>
    </location>
</feature>
<dbReference type="InterPro" id="IPR052974">
    <property type="entry name" value="GH79_Enzymes"/>
</dbReference>
<name>A0ABR4BUN8_9HELO</name>